<evidence type="ECO:0000313" key="1">
    <source>
        <dbReference type="EMBL" id="GBM37720.1"/>
    </source>
</evidence>
<dbReference type="AlphaFoldDB" id="A0A4Y2F871"/>
<organism evidence="1 2">
    <name type="scientific">Araneus ventricosus</name>
    <name type="common">Orbweaver spider</name>
    <name type="synonym">Epeira ventricosa</name>
    <dbReference type="NCBI Taxonomy" id="182803"/>
    <lineage>
        <taxon>Eukaryota</taxon>
        <taxon>Metazoa</taxon>
        <taxon>Ecdysozoa</taxon>
        <taxon>Arthropoda</taxon>
        <taxon>Chelicerata</taxon>
        <taxon>Arachnida</taxon>
        <taxon>Araneae</taxon>
        <taxon>Araneomorphae</taxon>
        <taxon>Entelegynae</taxon>
        <taxon>Araneoidea</taxon>
        <taxon>Araneidae</taxon>
        <taxon>Araneus</taxon>
    </lineage>
</organism>
<name>A0A4Y2F871_ARAVE</name>
<protein>
    <submittedName>
        <fullName evidence="1">Uncharacterized protein</fullName>
    </submittedName>
</protein>
<dbReference type="EMBL" id="BGPR01000848">
    <property type="protein sequence ID" value="GBM37720.1"/>
    <property type="molecule type" value="Genomic_DNA"/>
</dbReference>
<sequence>MCIGGTNPTWLGISSKSKSHNKRDTGHLLFRLVEIPEVDLVTVSEACCPPGGHGTQTGPHLCFTWRKARKISITLPDCRAQFYAKAYISITIFEQRWLKADPEDRTPNFPPIHVPRP</sequence>
<reference evidence="1 2" key="1">
    <citation type="journal article" date="2019" name="Sci. Rep.">
        <title>Orb-weaving spider Araneus ventricosus genome elucidates the spidroin gene catalogue.</title>
        <authorList>
            <person name="Kono N."/>
            <person name="Nakamura H."/>
            <person name="Ohtoshi R."/>
            <person name="Moran D.A.P."/>
            <person name="Shinohara A."/>
            <person name="Yoshida Y."/>
            <person name="Fujiwara M."/>
            <person name="Mori M."/>
            <person name="Tomita M."/>
            <person name="Arakawa K."/>
        </authorList>
    </citation>
    <scope>NUCLEOTIDE SEQUENCE [LARGE SCALE GENOMIC DNA]</scope>
</reference>
<keyword evidence="2" id="KW-1185">Reference proteome</keyword>
<evidence type="ECO:0000313" key="2">
    <source>
        <dbReference type="Proteomes" id="UP000499080"/>
    </source>
</evidence>
<accession>A0A4Y2F871</accession>
<proteinExistence type="predicted"/>
<comment type="caution">
    <text evidence="1">The sequence shown here is derived from an EMBL/GenBank/DDBJ whole genome shotgun (WGS) entry which is preliminary data.</text>
</comment>
<dbReference type="Proteomes" id="UP000499080">
    <property type="component" value="Unassembled WGS sequence"/>
</dbReference>
<gene>
    <name evidence="1" type="ORF">AVEN_239865_1</name>
</gene>